<reference evidence="2" key="1">
    <citation type="submission" date="2016-10" db="EMBL/GenBank/DDBJ databases">
        <authorList>
            <person name="Varghese N."/>
            <person name="Submissions S."/>
        </authorList>
    </citation>
    <scope>NUCLEOTIDE SEQUENCE [LARGE SCALE GENOMIC DNA]</scope>
    <source>
        <strain evidence="2">DSM 25730</strain>
    </source>
</reference>
<name>A0A1I1PZ77_9FLAO</name>
<dbReference type="OrthoDB" id="9798066at2"/>
<evidence type="ECO:0000313" key="2">
    <source>
        <dbReference type="Proteomes" id="UP000199439"/>
    </source>
</evidence>
<dbReference type="EMBL" id="FOMI01000004">
    <property type="protein sequence ID" value="SFD12918.1"/>
    <property type="molecule type" value="Genomic_DNA"/>
</dbReference>
<organism evidence="1 2">
    <name type="scientific">Algibacter pectinivorans</name>
    <dbReference type="NCBI Taxonomy" id="870482"/>
    <lineage>
        <taxon>Bacteria</taxon>
        <taxon>Pseudomonadati</taxon>
        <taxon>Bacteroidota</taxon>
        <taxon>Flavobacteriia</taxon>
        <taxon>Flavobacteriales</taxon>
        <taxon>Flavobacteriaceae</taxon>
        <taxon>Algibacter</taxon>
    </lineage>
</organism>
<dbReference type="AlphaFoldDB" id="A0A1I1PZ77"/>
<dbReference type="InterPro" id="IPR014710">
    <property type="entry name" value="RmlC-like_jellyroll"/>
</dbReference>
<proteinExistence type="predicted"/>
<protein>
    <submittedName>
        <fullName evidence="1">Uncharacterized protein</fullName>
    </submittedName>
</protein>
<sequence length="138" mass="16214">MIEIYKIEGDGYHPFLIREGWQVAQLNYQEEQHIDNIKKLDVHLETDEVFVLTKGNSVLIAAKIEDGEPVFELQLMEQHKVYNIPQDMWHNIAMEKGSEVIIIEKSNTHISDFEFFPLNNDKQIELKEKVKTLFNTVK</sequence>
<dbReference type="STRING" id="870482.SAMN04487987_104203"/>
<dbReference type="Gene3D" id="2.60.120.10">
    <property type="entry name" value="Jelly Rolls"/>
    <property type="match status" value="1"/>
</dbReference>
<accession>A0A1I1PZ77</accession>
<keyword evidence="2" id="KW-1185">Reference proteome</keyword>
<gene>
    <name evidence="1" type="ORF">SAMN04487987_104203</name>
</gene>
<dbReference type="RefSeq" id="WP_092851203.1">
    <property type="nucleotide sequence ID" value="NZ_FOMI01000004.1"/>
</dbReference>
<evidence type="ECO:0000313" key="1">
    <source>
        <dbReference type="EMBL" id="SFD12918.1"/>
    </source>
</evidence>
<dbReference type="Proteomes" id="UP000199439">
    <property type="component" value="Unassembled WGS sequence"/>
</dbReference>